<evidence type="ECO:0000256" key="1">
    <source>
        <dbReference type="SAM" id="Coils"/>
    </source>
</evidence>
<reference evidence="3 4" key="1">
    <citation type="submission" date="2017-10" db="EMBL/GenBank/DDBJ databases">
        <title>Comparative genomics in systemic dimorphic fungi from Ajellomycetaceae.</title>
        <authorList>
            <person name="Munoz J.F."/>
            <person name="Mcewen J.G."/>
            <person name="Clay O.K."/>
            <person name="Cuomo C.A."/>
        </authorList>
    </citation>
    <scope>NUCLEOTIDE SEQUENCE [LARGE SCALE GENOMIC DNA]</scope>
    <source>
        <strain evidence="3 4">UAMH5409</strain>
    </source>
</reference>
<evidence type="ECO:0000259" key="2">
    <source>
        <dbReference type="Pfam" id="PF01636"/>
    </source>
</evidence>
<feature type="domain" description="Aminoglycoside phosphotransferase" evidence="2">
    <location>
        <begin position="268"/>
        <end position="303"/>
    </location>
</feature>
<evidence type="ECO:0000313" key="4">
    <source>
        <dbReference type="Proteomes" id="UP000223968"/>
    </source>
</evidence>
<sequence>MDRITQHRLDEAARELIASIDPLKICELAWSFNPDKRRRRIFSEWKKGGVNVCFPVIFDGEIDSKDGEGEDEKWMVRIPLLPKLAYPEEKLRGEIATMMYIAEKITIPIPRLHGYSVKRDNILGLPFILVEYVEGKPLSSTRFERLDESKTKHIHFQLADIYIQLFHQQFDEIGALTLDENNEHWVFMKNRPLTVDINDQEVGGLDICHYLSSCQTFSSVIDYVYFIIKLIFNDFYQGRDSILDEEDARNYLYSIHMSQSILMEWVKPEYNHGPFILMHGDLRPPNILIDDDDFNVVSVLDWEWSHTVPVRFFVPPFWLTNRGVYGVCTDVHRPMYMVASQQFIDATYEREHNFYQQHPRSSFSIAEYWSKQESQDLFIAHGLMRPHHFGTIYWNCLEVPYYGEESKSMERVEAFFKIRQPQSDAVKQKALEFARFEKERRDLGIEPRLNLDMTRSDLLKKLEEMQEKRNVEEEKNEKCIGINGRGEFRTQGELEVDPRKSH</sequence>
<evidence type="ECO:0000313" key="3">
    <source>
        <dbReference type="EMBL" id="PGG95922.1"/>
    </source>
</evidence>
<keyword evidence="4" id="KW-1185">Reference proteome</keyword>
<feature type="domain" description="Aminoglycoside phosphotransferase" evidence="2">
    <location>
        <begin position="71"/>
        <end position="162"/>
    </location>
</feature>
<dbReference type="PANTHER" id="PTHR21310:SF37">
    <property type="entry name" value="AMINOGLYCOSIDE PHOSPHOTRANSFERASE DOMAIN-CONTAINING PROTEIN"/>
    <property type="match status" value="1"/>
</dbReference>
<comment type="caution">
    <text evidence="3">The sequence shown here is derived from an EMBL/GenBank/DDBJ whole genome shotgun (WGS) entry which is preliminary data.</text>
</comment>
<dbReference type="Pfam" id="PF01636">
    <property type="entry name" value="APH"/>
    <property type="match status" value="2"/>
</dbReference>
<organism evidence="3 4">
    <name type="scientific">Helicocarpus griseus UAMH5409</name>
    <dbReference type="NCBI Taxonomy" id="1447875"/>
    <lineage>
        <taxon>Eukaryota</taxon>
        <taxon>Fungi</taxon>
        <taxon>Dikarya</taxon>
        <taxon>Ascomycota</taxon>
        <taxon>Pezizomycotina</taxon>
        <taxon>Eurotiomycetes</taxon>
        <taxon>Eurotiomycetidae</taxon>
        <taxon>Onygenales</taxon>
        <taxon>Ajellomycetaceae</taxon>
        <taxon>Helicocarpus</taxon>
    </lineage>
</organism>
<gene>
    <name evidence="3" type="ORF">AJ79_09810</name>
</gene>
<dbReference type="InterPro" id="IPR011009">
    <property type="entry name" value="Kinase-like_dom_sf"/>
</dbReference>
<dbReference type="EMBL" id="PDNB01000304">
    <property type="protein sequence ID" value="PGG95922.1"/>
    <property type="molecule type" value="Genomic_DNA"/>
</dbReference>
<dbReference type="InterPro" id="IPR002575">
    <property type="entry name" value="Aminoglycoside_PTrfase"/>
</dbReference>
<dbReference type="Gene3D" id="3.30.200.20">
    <property type="entry name" value="Phosphorylase Kinase, domain 1"/>
    <property type="match status" value="1"/>
</dbReference>
<dbReference type="Proteomes" id="UP000223968">
    <property type="component" value="Unassembled WGS sequence"/>
</dbReference>
<dbReference type="InterPro" id="IPR051678">
    <property type="entry name" value="AGP_Transferase"/>
</dbReference>
<dbReference type="OrthoDB" id="5412996at2759"/>
<keyword evidence="1" id="KW-0175">Coiled coil</keyword>
<dbReference type="Gene3D" id="3.90.1200.10">
    <property type="match status" value="1"/>
</dbReference>
<dbReference type="AlphaFoldDB" id="A0A2B7WH36"/>
<name>A0A2B7WH36_9EURO</name>
<dbReference type="PANTHER" id="PTHR21310">
    <property type="entry name" value="AMINOGLYCOSIDE PHOSPHOTRANSFERASE-RELATED-RELATED"/>
    <property type="match status" value="1"/>
</dbReference>
<accession>A0A2B7WH36</accession>
<proteinExistence type="predicted"/>
<dbReference type="STRING" id="1447875.A0A2B7WH36"/>
<feature type="coiled-coil region" evidence="1">
    <location>
        <begin position="448"/>
        <end position="475"/>
    </location>
</feature>
<protein>
    <recommendedName>
        <fullName evidence="2">Aminoglycoside phosphotransferase domain-containing protein</fullName>
    </recommendedName>
</protein>
<dbReference type="SUPFAM" id="SSF56112">
    <property type="entry name" value="Protein kinase-like (PK-like)"/>
    <property type="match status" value="1"/>
</dbReference>